<evidence type="ECO:0000313" key="9">
    <source>
        <dbReference type="Proteomes" id="UP000429229"/>
    </source>
</evidence>
<comment type="subcellular location">
    <subcellularLocation>
        <location evidence="6">Cytoplasm</location>
    </subcellularLocation>
</comment>
<keyword evidence="2 6" id="KW-0819">tRNA processing</keyword>
<dbReference type="PANTHER" id="PTHR43033:SF1">
    <property type="entry name" value="TRNA(ILE)-LYSIDINE SYNTHASE-RELATED"/>
    <property type="match status" value="1"/>
</dbReference>
<evidence type="ECO:0000256" key="5">
    <source>
        <dbReference type="ARBA" id="ARBA00048539"/>
    </source>
</evidence>
<dbReference type="EC" id="6.3.4.19" evidence="6"/>
<dbReference type="GO" id="GO:0005737">
    <property type="term" value="C:cytoplasm"/>
    <property type="evidence" value="ECO:0007669"/>
    <property type="project" value="UniProtKB-SubCell"/>
</dbReference>
<dbReference type="PANTHER" id="PTHR43033">
    <property type="entry name" value="TRNA(ILE)-LYSIDINE SYNTHASE-RELATED"/>
    <property type="match status" value="1"/>
</dbReference>
<dbReference type="NCBIfam" id="TIGR02432">
    <property type="entry name" value="lysidine_TilS_N"/>
    <property type="match status" value="1"/>
</dbReference>
<evidence type="ECO:0000256" key="1">
    <source>
        <dbReference type="ARBA" id="ARBA00022598"/>
    </source>
</evidence>
<comment type="domain">
    <text evidence="6">The N-terminal region contains the highly conserved SGGXDS motif, predicted to be a P-loop motif involved in ATP binding.</text>
</comment>
<keyword evidence="4 6" id="KW-0067">ATP-binding</keyword>
<evidence type="ECO:0000256" key="4">
    <source>
        <dbReference type="ARBA" id="ARBA00022840"/>
    </source>
</evidence>
<sequence>MDTSDPALFARFADSVRRLSGGADGALGVAISGGPDSLALLLLAGAAFPGKVHCATVDHGLRAESADEARFVGECCGELGVPHAVLPVSIGKGNTADRARAARYEALASWASDRDIGRIATAHHADDQAETLMMRLNRASGVGGLSGIREHVSIAGAEIIRPLLDWSHSELAALVEARGWAAVDDPSNRDPRSDRARMRAQLADTGWLDRPAIAASAAHLAEADAALDWMADRIVADDVWMDGDRLAMQHDLPRALALRVIERILARVGEGRPGVSEIARLHDALVRGDVGTLAGVVARPGRHVWRFGKEASRADHTRGN</sequence>
<dbReference type="RefSeq" id="WP_160617938.1">
    <property type="nucleotide sequence ID" value="NZ_WTYR01000001.1"/>
</dbReference>
<dbReference type="Proteomes" id="UP000429229">
    <property type="component" value="Unassembled WGS sequence"/>
</dbReference>
<dbReference type="EMBL" id="WTYR01000001">
    <property type="protein sequence ID" value="MXP10481.1"/>
    <property type="molecule type" value="Genomic_DNA"/>
</dbReference>
<evidence type="ECO:0000256" key="3">
    <source>
        <dbReference type="ARBA" id="ARBA00022741"/>
    </source>
</evidence>
<feature type="domain" description="tRNA(Ile)-lysidine/2-thiocytidine synthase N-terminal" evidence="7">
    <location>
        <begin position="28"/>
        <end position="200"/>
    </location>
</feature>
<organism evidence="8 9">
    <name type="scientific">Alteriqipengyuania halimionae</name>
    <dbReference type="NCBI Taxonomy" id="1926630"/>
    <lineage>
        <taxon>Bacteria</taxon>
        <taxon>Pseudomonadati</taxon>
        <taxon>Pseudomonadota</taxon>
        <taxon>Alphaproteobacteria</taxon>
        <taxon>Sphingomonadales</taxon>
        <taxon>Erythrobacteraceae</taxon>
        <taxon>Alteriqipengyuania</taxon>
    </lineage>
</organism>
<keyword evidence="6" id="KW-0963">Cytoplasm</keyword>
<evidence type="ECO:0000256" key="2">
    <source>
        <dbReference type="ARBA" id="ARBA00022694"/>
    </source>
</evidence>
<dbReference type="HAMAP" id="MF_01161">
    <property type="entry name" value="tRNA_Ile_lys_synt"/>
    <property type="match status" value="1"/>
</dbReference>
<dbReference type="GO" id="GO:0006400">
    <property type="term" value="P:tRNA modification"/>
    <property type="evidence" value="ECO:0007669"/>
    <property type="project" value="UniProtKB-UniRule"/>
</dbReference>
<reference evidence="8 9" key="1">
    <citation type="submission" date="2019-12" db="EMBL/GenBank/DDBJ databases">
        <title>Genomic-based taxomic classification of the family Erythrobacteraceae.</title>
        <authorList>
            <person name="Xu L."/>
        </authorList>
    </citation>
    <scope>NUCLEOTIDE SEQUENCE [LARGE SCALE GENOMIC DNA]</scope>
    <source>
        <strain evidence="8 9">LMG 29519</strain>
    </source>
</reference>
<dbReference type="AlphaFoldDB" id="A0A6I4U7X5"/>
<evidence type="ECO:0000313" key="8">
    <source>
        <dbReference type="EMBL" id="MXP10481.1"/>
    </source>
</evidence>
<dbReference type="SUPFAM" id="SSF52402">
    <property type="entry name" value="Adenine nucleotide alpha hydrolases-like"/>
    <property type="match status" value="1"/>
</dbReference>
<keyword evidence="3 6" id="KW-0547">Nucleotide-binding</keyword>
<keyword evidence="9" id="KW-1185">Reference proteome</keyword>
<dbReference type="GO" id="GO:0032267">
    <property type="term" value="F:tRNA(Ile)-lysidine synthase activity"/>
    <property type="evidence" value="ECO:0007669"/>
    <property type="project" value="UniProtKB-EC"/>
</dbReference>
<comment type="function">
    <text evidence="6">Ligates lysine onto the cytidine present at position 34 of the AUA codon-specific tRNA(Ile) that contains the anticodon CAU, in an ATP-dependent manner. Cytidine is converted to lysidine, thus changing the amino acid specificity of the tRNA from methionine to isoleucine.</text>
</comment>
<keyword evidence="1 6" id="KW-0436">Ligase</keyword>
<evidence type="ECO:0000256" key="6">
    <source>
        <dbReference type="HAMAP-Rule" id="MF_01161"/>
    </source>
</evidence>
<dbReference type="GO" id="GO:0005524">
    <property type="term" value="F:ATP binding"/>
    <property type="evidence" value="ECO:0007669"/>
    <property type="project" value="UniProtKB-UniRule"/>
</dbReference>
<dbReference type="InterPro" id="IPR012094">
    <property type="entry name" value="tRNA_Ile_lys_synt"/>
</dbReference>
<comment type="caution">
    <text evidence="8">The sequence shown here is derived from an EMBL/GenBank/DDBJ whole genome shotgun (WGS) entry which is preliminary data.</text>
</comment>
<feature type="binding site" evidence="6">
    <location>
        <begin position="32"/>
        <end position="37"/>
    </location>
    <ligand>
        <name>ATP</name>
        <dbReference type="ChEBI" id="CHEBI:30616"/>
    </ligand>
</feature>
<accession>A0A6I4U7X5</accession>
<comment type="similarity">
    <text evidence="6">Belongs to the tRNA(Ile)-lysidine synthase family.</text>
</comment>
<gene>
    <name evidence="6 8" type="primary">tilS</name>
    <name evidence="8" type="ORF">GRI68_09855</name>
</gene>
<name>A0A6I4U7X5_9SPHN</name>
<dbReference type="CDD" id="cd01992">
    <property type="entry name" value="TilS_N"/>
    <property type="match status" value="1"/>
</dbReference>
<comment type="catalytic activity">
    <reaction evidence="5 6">
        <text>cytidine(34) in tRNA(Ile2) + L-lysine + ATP = lysidine(34) in tRNA(Ile2) + AMP + diphosphate + H(+)</text>
        <dbReference type="Rhea" id="RHEA:43744"/>
        <dbReference type="Rhea" id="RHEA-COMP:10625"/>
        <dbReference type="Rhea" id="RHEA-COMP:10670"/>
        <dbReference type="ChEBI" id="CHEBI:15378"/>
        <dbReference type="ChEBI" id="CHEBI:30616"/>
        <dbReference type="ChEBI" id="CHEBI:32551"/>
        <dbReference type="ChEBI" id="CHEBI:33019"/>
        <dbReference type="ChEBI" id="CHEBI:82748"/>
        <dbReference type="ChEBI" id="CHEBI:83665"/>
        <dbReference type="ChEBI" id="CHEBI:456215"/>
        <dbReference type="EC" id="6.3.4.19"/>
    </reaction>
</comment>
<proteinExistence type="inferred from homology"/>
<dbReference type="InterPro" id="IPR011063">
    <property type="entry name" value="TilS/TtcA_N"/>
</dbReference>
<dbReference type="Gene3D" id="3.40.50.620">
    <property type="entry name" value="HUPs"/>
    <property type="match status" value="1"/>
</dbReference>
<evidence type="ECO:0000259" key="7">
    <source>
        <dbReference type="Pfam" id="PF01171"/>
    </source>
</evidence>
<dbReference type="Pfam" id="PF01171">
    <property type="entry name" value="ATP_bind_3"/>
    <property type="match status" value="1"/>
</dbReference>
<dbReference type="InterPro" id="IPR014729">
    <property type="entry name" value="Rossmann-like_a/b/a_fold"/>
</dbReference>
<protein>
    <recommendedName>
        <fullName evidence="6">tRNA(Ile)-lysidine synthase</fullName>
        <ecNumber evidence="6">6.3.4.19</ecNumber>
    </recommendedName>
    <alternativeName>
        <fullName evidence="6">tRNA(Ile)-2-lysyl-cytidine synthase</fullName>
    </alternativeName>
    <alternativeName>
        <fullName evidence="6">tRNA(Ile)-lysidine synthetase</fullName>
    </alternativeName>
</protein>
<dbReference type="OrthoDB" id="9807403at2"/>
<dbReference type="InterPro" id="IPR012795">
    <property type="entry name" value="tRNA_Ile_lys_synt_N"/>
</dbReference>